<proteinExistence type="predicted"/>
<accession>A0A2W2FJR1</accession>
<feature type="transmembrane region" description="Helical" evidence="2">
    <location>
        <begin position="210"/>
        <end position="228"/>
    </location>
</feature>
<dbReference type="Gene3D" id="1.25.40.10">
    <property type="entry name" value="Tetratricopeptide repeat domain"/>
    <property type="match status" value="1"/>
</dbReference>
<evidence type="ECO:0000313" key="3">
    <source>
        <dbReference type="EMBL" id="PZG37476.1"/>
    </source>
</evidence>
<feature type="region of interest" description="Disordered" evidence="1">
    <location>
        <begin position="1"/>
        <end position="24"/>
    </location>
</feature>
<feature type="transmembrane region" description="Helical" evidence="2">
    <location>
        <begin position="299"/>
        <end position="323"/>
    </location>
</feature>
<dbReference type="SUPFAM" id="SSF48452">
    <property type="entry name" value="TPR-like"/>
    <property type="match status" value="1"/>
</dbReference>
<dbReference type="RefSeq" id="WP_111169932.1">
    <property type="nucleotide sequence ID" value="NZ_POUA01000232.1"/>
</dbReference>
<evidence type="ECO:0000256" key="2">
    <source>
        <dbReference type="SAM" id="Phobius"/>
    </source>
</evidence>
<feature type="transmembrane region" description="Helical" evidence="2">
    <location>
        <begin position="234"/>
        <end position="250"/>
    </location>
</feature>
<gene>
    <name evidence="3" type="ORF">C1I98_25305</name>
</gene>
<name>A0A2W2FJR1_9ACTN</name>
<feature type="transmembrane region" description="Helical" evidence="2">
    <location>
        <begin position="270"/>
        <end position="293"/>
    </location>
</feature>
<dbReference type="SUPFAM" id="SSF50475">
    <property type="entry name" value="FMN-binding split barrel"/>
    <property type="match status" value="1"/>
</dbReference>
<keyword evidence="2" id="KW-0472">Membrane</keyword>
<dbReference type="AlphaFoldDB" id="A0A2W2FJR1"/>
<feature type="transmembrane region" description="Helical" evidence="2">
    <location>
        <begin position="414"/>
        <end position="433"/>
    </location>
</feature>
<organism evidence="3 4">
    <name type="scientific">Spongiactinospora gelatinilytica</name>
    <dbReference type="NCBI Taxonomy" id="2666298"/>
    <lineage>
        <taxon>Bacteria</taxon>
        <taxon>Bacillati</taxon>
        <taxon>Actinomycetota</taxon>
        <taxon>Actinomycetes</taxon>
        <taxon>Streptosporangiales</taxon>
        <taxon>Streptosporangiaceae</taxon>
        <taxon>Spongiactinospora</taxon>
    </lineage>
</organism>
<feature type="transmembrane region" description="Helical" evidence="2">
    <location>
        <begin position="439"/>
        <end position="458"/>
    </location>
</feature>
<keyword evidence="2" id="KW-0812">Transmembrane</keyword>
<protein>
    <submittedName>
        <fullName evidence="3">Uncharacterized protein</fullName>
    </submittedName>
</protein>
<keyword evidence="4" id="KW-1185">Reference proteome</keyword>
<evidence type="ECO:0000313" key="4">
    <source>
        <dbReference type="Proteomes" id="UP000248544"/>
    </source>
</evidence>
<keyword evidence="2" id="KW-1133">Transmembrane helix</keyword>
<feature type="transmembrane region" description="Helical" evidence="2">
    <location>
        <begin position="352"/>
        <end position="372"/>
    </location>
</feature>
<comment type="caution">
    <text evidence="3">The sequence shown here is derived from an EMBL/GenBank/DDBJ whole genome shotgun (WGS) entry which is preliminary data.</text>
</comment>
<dbReference type="InterPro" id="IPR011990">
    <property type="entry name" value="TPR-like_helical_dom_sf"/>
</dbReference>
<dbReference type="EMBL" id="POUA01000232">
    <property type="protein sequence ID" value="PZG37476.1"/>
    <property type="molecule type" value="Genomic_DNA"/>
</dbReference>
<evidence type="ECO:0000256" key="1">
    <source>
        <dbReference type="SAM" id="MobiDB-lite"/>
    </source>
</evidence>
<reference evidence="3 4" key="1">
    <citation type="submission" date="2018-01" db="EMBL/GenBank/DDBJ databases">
        <title>Draft genome sequence of Sphaerisporangium sp. 7K107.</title>
        <authorList>
            <person name="Sahin N."/>
            <person name="Saygin H."/>
            <person name="Ay H."/>
        </authorList>
    </citation>
    <scope>NUCLEOTIDE SEQUENCE [LARGE SCALE GENOMIC DNA]</scope>
    <source>
        <strain evidence="3 4">7K107</strain>
    </source>
</reference>
<feature type="transmembrane region" description="Helical" evidence="2">
    <location>
        <begin position="378"/>
        <end position="394"/>
    </location>
</feature>
<dbReference type="Proteomes" id="UP000248544">
    <property type="component" value="Unassembled WGS sequence"/>
</dbReference>
<sequence>MDRDREATARPPRPGPVAAWVPRNPDNPREWCVSAVARLNAGEPEPALEAARQALGRDQRLEWAHRVESLALERLGHDQEAVESAERAVLLAPGSWPARLRLASALRRIPGRRREAWNQAAKALWFAPEEPDVRVLAGDLALLRGEHGRAAAAYRAALREAPGHPAARINLGLTLLRWERPRGHHDDDWPVDPRETGRARRALEVWSRQVRALLASALAAVAAVAALTGLRAEARTGGLLVLVIVAALTLRQARKIRIWGYVPGMLGRDLWFGVAVGVTPLVMVAYAVAVATLPGGGFGVAWAGSAGLVLGNAPALAMVRVLAEGWRGRPVRALAEFAAALPERTARRDAAVAIWILTVRAWSVTLALAGVAAGAGRPYAGLGALVVPLALARIRRSAGLAGRTRTVLAADRSLGAALALLLVACLGLSAAVLPGPAAVWGWRTGLAALLAMALVFALRAVRAWWRGSPGPWRPSLVMCEGCGTWPPADVRPGVGLSQEVRRAFTSSRGVVLAYADASGPRALAVGAVASVGPAGELRLIAADEAWQAAERDPKVAVFVADPMERRFWAEVRGIALGDPEAEVLRVTPKEVVIGEYPGRHQGRHHGDRPGRA</sequence>